<dbReference type="InterPro" id="IPR000601">
    <property type="entry name" value="PKD_dom"/>
</dbReference>
<evidence type="ECO:0000259" key="2">
    <source>
        <dbReference type="PROSITE" id="PS50093"/>
    </source>
</evidence>
<feature type="chain" id="PRO_5046072802" evidence="1">
    <location>
        <begin position="23"/>
        <end position="267"/>
    </location>
</feature>
<evidence type="ECO:0000256" key="1">
    <source>
        <dbReference type="SAM" id="SignalP"/>
    </source>
</evidence>
<dbReference type="SUPFAM" id="SSF49299">
    <property type="entry name" value="PKD domain"/>
    <property type="match status" value="1"/>
</dbReference>
<name>A0ABS8ADQ8_9BACT</name>
<keyword evidence="1" id="KW-0732">Signal</keyword>
<dbReference type="PROSITE" id="PS51257">
    <property type="entry name" value="PROKAR_LIPOPROTEIN"/>
    <property type="match status" value="1"/>
</dbReference>
<dbReference type="RefSeq" id="WP_226186236.1">
    <property type="nucleotide sequence ID" value="NZ_JAJADQ010000006.1"/>
</dbReference>
<comment type="caution">
    <text evidence="3">The sequence shown here is derived from an EMBL/GenBank/DDBJ whole genome shotgun (WGS) entry which is preliminary data.</text>
</comment>
<dbReference type="Proteomes" id="UP001165297">
    <property type="component" value="Unassembled WGS sequence"/>
</dbReference>
<organism evidence="3 4">
    <name type="scientific">Hymenobacter nitidus</name>
    <dbReference type="NCBI Taxonomy" id="2880929"/>
    <lineage>
        <taxon>Bacteria</taxon>
        <taxon>Pseudomonadati</taxon>
        <taxon>Bacteroidota</taxon>
        <taxon>Cytophagia</taxon>
        <taxon>Cytophagales</taxon>
        <taxon>Hymenobacteraceae</taxon>
        <taxon>Hymenobacter</taxon>
    </lineage>
</organism>
<dbReference type="CDD" id="cd00146">
    <property type="entry name" value="PKD"/>
    <property type="match status" value="1"/>
</dbReference>
<evidence type="ECO:0000313" key="4">
    <source>
        <dbReference type="Proteomes" id="UP001165297"/>
    </source>
</evidence>
<dbReference type="SMART" id="SM00089">
    <property type="entry name" value="PKD"/>
    <property type="match status" value="1"/>
</dbReference>
<dbReference type="InterPro" id="IPR022409">
    <property type="entry name" value="PKD/Chitinase_dom"/>
</dbReference>
<dbReference type="InterPro" id="IPR035986">
    <property type="entry name" value="PKD_dom_sf"/>
</dbReference>
<feature type="signal peptide" evidence="1">
    <location>
        <begin position="1"/>
        <end position="22"/>
    </location>
</feature>
<sequence length="267" mass="28310">MKHIVRVAVLGLFSTASLLLTACEKEGDDYTLEGPLPQTSYTTSIKTVGLTSEVTFTATGADGFLYQWDFGDESVGTGKTVTHVYKSSGAVKTKLTVAGRGGTSFSDVKEITLPPVIDIVKQLLTGGSSKTWMLQNDVNAPITVGTEANPAEYFGGVTAGSLPTCQSDDEYTFSNTNNFIYNAKAETFVAGDFTCQAPRSGSSDFTFGPATGQGYAMIEFKKAGTFIGVTDAPDLTYRIIDISATNMVLRAGKPGGTVFQFKMVAKP</sequence>
<evidence type="ECO:0000313" key="3">
    <source>
        <dbReference type="EMBL" id="MCB2378512.1"/>
    </source>
</evidence>
<dbReference type="InterPro" id="IPR013783">
    <property type="entry name" value="Ig-like_fold"/>
</dbReference>
<dbReference type="Pfam" id="PF18911">
    <property type="entry name" value="PKD_4"/>
    <property type="match status" value="1"/>
</dbReference>
<dbReference type="EMBL" id="JAJADQ010000006">
    <property type="protein sequence ID" value="MCB2378512.1"/>
    <property type="molecule type" value="Genomic_DNA"/>
</dbReference>
<dbReference type="Gene3D" id="2.60.40.10">
    <property type="entry name" value="Immunoglobulins"/>
    <property type="match status" value="1"/>
</dbReference>
<feature type="domain" description="PKD" evidence="2">
    <location>
        <begin position="35"/>
        <end position="113"/>
    </location>
</feature>
<reference evidence="3" key="1">
    <citation type="submission" date="2021-10" db="EMBL/GenBank/DDBJ databases">
        <authorList>
            <person name="Dean J.D."/>
            <person name="Kim M.K."/>
            <person name="Newey C.N."/>
            <person name="Stoker T.S."/>
            <person name="Thompson D.W."/>
            <person name="Grose J.H."/>
        </authorList>
    </citation>
    <scope>NUCLEOTIDE SEQUENCE</scope>
    <source>
        <strain evidence="3">BT635</strain>
    </source>
</reference>
<proteinExistence type="predicted"/>
<dbReference type="PROSITE" id="PS50093">
    <property type="entry name" value="PKD"/>
    <property type="match status" value="1"/>
</dbReference>
<gene>
    <name evidence="3" type="ORF">LGH70_13005</name>
</gene>
<keyword evidence="4" id="KW-1185">Reference proteome</keyword>
<protein>
    <submittedName>
        <fullName evidence="3">PKD domain-containing protein</fullName>
    </submittedName>
</protein>
<accession>A0ABS8ADQ8</accession>